<evidence type="ECO:0000313" key="2">
    <source>
        <dbReference type="Proteomes" id="UP000295070"/>
    </source>
</evidence>
<organism evidence="1 2">
    <name type="scientific">Perca flavescens</name>
    <name type="common">American yellow perch</name>
    <name type="synonym">Morone flavescens</name>
    <dbReference type="NCBI Taxonomy" id="8167"/>
    <lineage>
        <taxon>Eukaryota</taxon>
        <taxon>Metazoa</taxon>
        <taxon>Chordata</taxon>
        <taxon>Craniata</taxon>
        <taxon>Vertebrata</taxon>
        <taxon>Euteleostomi</taxon>
        <taxon>Actinopterygii</taxon>
        <taxon>Neopterygii</taxon>
        <taxon>Teleostei</taxon>
        <taxon>Neoteleostei</taxon>
        <taxon>Acanthomorphata</taxon>
        <taxon>Eupercaria</taxon>
        <taxon>Perciformes</taxon>
        <taxon>Percoidei</taxon>
        <taxon>Percidae</taxon>
        <taxon>Percinae</taxon>
        <taxon>Perca</taxon>
    </lineage>
</organism>
<dbReference type="AlphaFoldDB" id="A0A484DPQ2"/>
<keyword evidence="2" id="KW-1185">Reference proteome</keyword>
<comment type="caution">
    <text evidence="1">The sequence shown here is derived from an EMBL/GenBank/DDBJ whole genome shotgun (WGS) entry which is preliminary data.</text>
</comment>
<accession>A0A484DPQ2</accession>
<dbReference type="EMBL" id="SCKG01000001">
    <property type="protein sequence ID" value="TDH17252.1"/>
    <property type="molecule type" value="Genomic_DNA"/>
</dbReference>
<dbReference type="Proteomes" id="UP000295070">
    <property type="component" value="Chromosome 1"/>
</dbReference>
<sequence length="81" mass="9142">MAQRLLHTHTRRLARMLTLPFFGNVITCVLNRHAATSTSLTISTASQTLFSSLRLLVASSWLFESNFYQRITLVVSPLCET</sequence>
<name>A0A484DPQ2_PERFV</name>
<protein>
    <submittedName>
        <fullName evidence="1">Uncharacterized protein</fullName>
    </submittedName>
</protein>
<evidence type="ECO:0000313" key="1">
    <source>
        <dbReference type="EMBL" id="TDH17252.1"/>
    </source>
</evidence>
<proteinExistence type="predicted"/>
<reference evidence="1 2" key="1">
    <citation type="submission" date="2019-01" db="EMBL/GenBank/DDBJ databases">
        <title>A chromosome-scale genome assembly of the yellow perch, Perca flavescens.</title>
        <authorList>
            <person name="Feron R."/>
            <person name="Morvezen R."/>
            <person name="Bestin A."/>
            <person name="Haffray P."/>
            <person name="Klopp C."/>
            <person name="Zahm M."/>
            <person name="Cabau C."/>
            <person name="Roques C."/>
            <person name="Donnadieu C."/>
            <person name="Bouchez O."/>
            <person name="Christie M."/>
            <person name="Larson W."/>
            <person name="Guiguen Y."/>
        </authorList>
    </citation>
    <scope>NUCLEOTIDE SEQUENCE [LARGE SCALE GENOMIC DNA]</scope>
    <source>
        <strain evidence="1">YP-PL-M2</strain>
        <tissue evidence="1">Blood</tissue>
    </source>
</reference>
<gene>
    <name evidence="1" type="ORF">EPR50_G00006390</name>
</gene>